<dbReference type="SUPFAM" id="SSF52540">
    <property type="entry name" value="P-loop containing nucleoside triphosphate hydrolases"/>
    <property type="match status" value="1"/>
</dbReference>
<accession>A0ABR6PKN5</accession>
<proteinExistence type="predicted"/>
<name>A0ABR6PKN5_9SPHI</name>
<evidence type="ECO:0008006" key="3">
    <source>
        <dbReference type="Google" id="ProtNLM"/>
    </source>
</evidence>
<organism evidence="1 2">
    <name type="scientific">Mucilaginibacter lappiensis</name>
    <dbReference type="NCBI Taxonomy" id="354630"/>
    <lineage>
        <taxon>Bacteria</taxon>
        <taxon>Pseudomonadati</taxon>
        <taxon>Bacteroidota</taxon>
        <taxon>Sphingobacteriia</taxon>
        <taxon>Sphingobacteriales</taxon>
        <taxon>Sphingobacteriaceae</taxon>
        <taxon>Mucilaginibacter</taxon>
    </lineage>
</organism>
<keyword evidence="2" id="KW-1185">Reference proteome</keyword>
<reference evidence="1 2" key="1">
    <citation type="submission" date="2020-08" db="EMBL/GenBank/DDBJ databases">
        <title>Genomic Encyclopedia of Type Strains, Phase IV (KMG-V): Genome sequencing to study the core and pangenomes of soil and plant-associated prokaryotes.</title>
        <authorList>
            <person name="Whitman W."/>
        </authorList>
    </citation>
    <scope>NUCLEOTIDE SEQUENCE [LARGE SCALE GENOMIC DNA]</scope>
    <source>
        <strain evidence="1 2">ANJLi2</strain>
    </source>
</reference>
<dbReference type="InterPro" id="IPR027417">
    <property type="entry name" value="P-loop_NTPase"/>
</dbReference>
<sequence>MNLNEITYRQIESLTDVQLSAVLLNLLKREAAERQFSSVRELIVQLKINVADGGQDGKIDCEDTRGSIYVQNKLSVFQCKASKMEKGAIYSEFFREKVDKKGSLPTVLVLKGGIKEVLDAGGQYVFFINQPYSPVHKKLREQAAQQAIDDYNSIHSTGYQAGQVRIMDAHEITQWVNQFIDVVIRVQEYNHIQRLAGLQTLDELGYLPEIYEIPFHSNPSLDEYMTKISEVANNPRATLRIIGHSGLGKTRLVYEAFKRSKNNSALYYKIESHPQDIVNFVITYGTYYTGLLIVDNCDLNAHRLLKQQIDRLNSSFKLITVDFNVSEETDASASYGQEYLFLNKNDYRDIVKMILTDEYQNKLGAAQIDQIANYAEGYPGMAVLFANARLDGRANLSELLKDDIIFRIAFGRDWNNHDKGMLELLKAVSVFGSFFKPAPGSEDIVSPQEAKLAEDQASFITTHVCQPVKTILEYRKGTDYFERSRVMERRGHYLMVKPTPLAIKLATEWWRYTDARQLIQWFPEMERIGLALPLVNRLAELDQLSHAKRIVNQIWGPKSPFGSAEVLNSSLGSRIFRSVAPVNPESALETLQQAFGNMSTDELKSKVRTGRRNIIWAMEMLVFEPGLFEEVALLFFKFALAENENIVNNATGQFLQLFHVILPGTAADLNQRLAVIDKIMETSTGDAYHLGVVALCRGMKGDTFRRDIGAENRGTSAPLKDFEPTWVEMAGYWENIIQRLVEVAKNHESERKLIKSTFAGSIRNLFYNRMPFLVEKAVLLILAFDRSYWDQAISEIKTTIAYEFLNEEDIKLTDRLLAELKPVTLADQFRFYVSSPVWNFEARDEEEPVDHTEIAAQQFAERLVWEHVDLRELMEQMQSGEQRKSYIFGRTLGKMLQDVGFAENLLHILAKIAPEKQNIEVAAAYISTLTDDAKHDLFSLIRQTPEIAIHAFYVARVIALPLSELLPLFDLVEQQIAGIDYFYQFTYGRGLDALSEKEVLTFFEKISTYSGGEMLALELSQEYIGKITERRLLFHDFLLKLIKGNNLLLQRGRNSNYAWQTMITWLIDEAGEAAFTPVLIPQLIEAAQTDRISAFDGYLTSIIRRLIEKDFAVFWDLIAPSILSNDYINLRFFMGAHNGNMGTPGLLDKADIPTLINWCKTAPEMGLLRIARMMPVTPIGNTREWHPLAKAMIDNFGSSAKLLHEIGGNVNSFGSVGSRVPYLQDQKELISKLSDHPIERVKKWAKSFIKQKETEIKRTMVEEQSYYINI</sequence>
<protein>
    <recommendedName>
        <fullName evidence="3">Restriction endonuclease</fullName>
    </recommendedName>
</protein>
<comment type="caution">
    <text evidence="1">The sequence shown here is derived from an EMBL/GenBank/DDBJ whole genome shotgun (WGS) entry which is preliminary data.</text>
</comment>
<evidence type="ECO:0000313" key="2">
    <source>
        <dbReference type="Proteomes" id="UP000541583"/>
    </source>
</evidence>
<gene>
    <name evidence="1" type="ORF">HDF23_003046</name>
</gene>
<dbReference type="Proteomes" id="UP000541583">
    <property type="component" value="Unassembled WGS sequence"/>
</dbReference>
<evidence type="ECO:0000313" key="1">
    <source>
        <dbReference type="EMBL" id="MBB6110290.1"/>
    </source>
</evidence>
<dbReference type="RefSeq" id="WP_076373823.1">
    <property type="nucleotide sequence ID" value="NZ_FTMG01000006.1"/>
</dbReference>
<dbReference type="EMBL" id="JACHCB010000007">
    <property type="protein sequence ID" value="MBB6110290.1"/>
    <property type="molecule type" value="Genomic_DNA"/>
</dbReference>